<evidence type="ECO:0000256" key="1">
    <source>
        <dbReference type="SAM" id="MobiDB-lite"/>
    </source>
</evidence>
<dbReference type="AlphaFoldDB" id="A0AAX4JXA1"/>
<sequence length="411" mass="45255">MTNPLTEDDFTDIVKVSPPSSSASLFSRDPINEQTIKAENSSSASVASDRSSNVHGSSAHHVSQAILPTIETDIKPTIPSTPSKPAHQQHIKFDLKESQRFPNPIKKEVKSDSQVLKDVHGVVEDTVRRVRQQSDKLQSAAQPYADRTRTFAETNPVLFTFIALWVVFSSIPILMFLGFALASTVFIVSTAIFFSALILIGAILTGAAALIGTIIFGAALLAPVLFVTTILAFGTLTTLLGLFLVHRLYLHISISSSREGLTTTTIGLGIKSWFEETFKRVLSSVPSFKRTKQSNQDINQFSSHGGQSMKWEPVERVKTESNDVLKTPQNNNIQQEKFRSSHLYNERVKGNEDNISETSTSSWTNSTGSEDHETDCSKHGRGHGHSVLSEKIGKGYIVNIPKLDDLHQQPR</sequence>
<gene>
    <name evidence="3" type="ORF">L201_004078</name>
</gene>
<feature type="region of interest" description="Disordered" evidence="1">
    <location>
        <begin position="321"/>
        <end position="388"/>
    </location>
</feature>
<dbReference type="Proteomes" id="UP001355207">
    <property type="component" value="Chromosome 5"/>
</dbReference>
<name>A0AAX4JXA1_9TREE</name>
<dbReference type="EMBL" id="CP144102">
    <property type="protein sequence ID" value="WWC89160.1"/>
    <property type="molecule type" value="Genomic_DNA"/>
</dbReference>
<feature type="compositionally biased region" description="Acidic residues" evidence="1">
    <location>
        <begin position="1"/>
        <end position="11"/>
    </location>
</feature>
<dbReference type="Pfam" id="PF16015">
    <property type="entry name" value="Promethin"/>
    <property type="match status" value="1"/>
</dbReference>
<dbReference type="GeneID" id="91094748"/>
<feature type="transmembrane region" description="Helical" evidence="2">
    <location>
        <begin position="224"/>
        <end position="245"/>
    </location>
</feature>
<evidence type="ECO:0000313" key="4">
    <source>
        <dbReference type="Proteomes" id="UP001355207"/>
    </source>
</evidence>
<feature type="region of interest" description="Disordered" evidence="1">
    <location>
        <begin position="293"/>
        <end position="312"/>
    </location>
</feature>
<feature type="compositionally biased region" description="Low complexity" evidence="1">
    <location>
        <begin position="40"/>
        <end position="54"/>
    </location>
</feature>
<feature type="transmembrane region" description="Helical" evidence="2">
    <location>
        <begin position="191"/>
        <end position="218"/>
    </location>
</feature>
<evidence type="ECO:0000313" key="3">
    <source>
        <dbReference type="EMBL" id="WWC89160.1"/>
    </source>
</evidence>
<feature type="compositionally biased region" description="Polar residues" evidence="1">
    <location>
        <begin position="293"/>
        <end position="306"/>
    </location>
</feature>
<feature type="compositionally biased region" description="Low complexity" evidence="1">
    <location>
        <begin position="17"/>
        <end position="29"/>
    </location>
</feature>
<feature type="compositionally biased region" description="Polar residues" evidence="1">
    <location>
        <begin position="324"/>
        <end position="335"/>
    </location>
</feature>
<feature type="compositionally biased region" description="Low complexity" evidence="1">
    <location>
        <begin position="356"/>
        <end position="368"/>
    </location>
</feature>
<accession>A0AAX4JXA1</accession>
<keyword evidence="2" id="KW-0812">Transmembrane</keyword>
<organism evidence="3 4">
    <name type="scientific">Kwoniella dendrophila CBS 6074</name>
    <dbReference type="NCBI Taxonomy" id="1295534"/>
    <lineage>
        <taxon>Eukaryota</taxon>
        <taxon>Fungi</taxon>
        <taxon>Dikarya</taxon>
        <taxon>Basidiomycota</taxon>
        <taxon>Agaricomycotina</taxon>
        <taxon>Tremellomycetes</taxon>
        <taxon>Tremellales</taxon>
        <taxon>Cryptococcaceae</taxon>
        <taxon>Kwoniella</taxon>
    </lineage>
</organism>
<feature type="compositionally biased region" description="Basic and acidic residues" evidence="1">
    <location>
        <begin position="336"/>
        <end position="352"/>
    </location>
</feature>
<feature type="compositionally biased region" description="Basic and acidic residues" evidence="1">
    <location>
        <begin position="369"/>
        <end position="378"/>
    </location>
</feature>
<dbReference type="RefSeq" id="XP_066075923.1">
    <property type="nucleotide sequence ID" value="XM_066219826.1"/>
</dbReference>
<feature type="region of interest" description="Disordered" evidence="1">
    <location>
        <begin position="1"/>
        <end position="61"/>
    </location>
</feature>
<protein>
    <submittedName>
        <fullName evidence="3">Uncharacterized protein</fullName>
    </submittedName>
</protein>
<proteinExistence type="predicted"/>
<keyword evidence="2" id="KW-1133">Transmembrane helix</keyword>
<reference evidence="3 4" key="1">
    <citation type="submission" date="2024-01" db="EMBL/GenBank/DDBJ databases">
        <title>Comparative genomics of Cryptococcus and Kwoniella reveals pathogenesis evolution and contrasting modes of karyotype evolution via chromosome fusion or intercentromeric recombination.</title>
        <authorList>
            <person name="Coelho M.A."/>
            <person name="David-Palma M."/>
            <person name="Shea T."/>
            <person name="Bowers K."/>
            <person name="McGinley-Smith S."/>
            <person name="Mohammad A.W."/>
            <person name="Gnirke A."/>
            <person name="Yurkov A.M."/>
            <person name="Nowrousian M."/>
            <person name="Sun S."/>
            <person name="Cuomo C.A."/>
            <person name="Heitman J."/>
        </authorList>
    </citation>
    <scope>NUCLEOTIDE SEQUENCE [LARGE SCALE GENOMIC DNA]</scope>
    <source>
        <strain evidence="3 4">CBS 6074</strain>
    </source>
</reference>
<feature type="transmembrane region" description="Helical" evidence="2">
    <location>
        <begin position="157"/>
        <end position="179"/>
    </location>
</feature>
<keyword evidence="2" id="KW-0472">Membrane</keyword>
<evidence type="ECO:0000256" key="2">
    <source>
        <dbReference type="SAM" id="Phobius"/>
    </source>
</evidence>
<keyword evidence="4" id="KW-1185">Reference proteome</keyword>